<keyword evidence="4" id="KW-1185">Reference proteome</keyword>
<evidence type="ECO:0000259" key="2">
    <source>
        <dbReference type="Pfam" id="PF06812"/>
    </source>
</evidence>
<dbReference type="KEGG" id="mint:C7M51_04256"/>
<feature type="domain" description="ImpA N-terminal" evidence="2">
    <location>
        <begin position="7"/>
        <end position="129"/>
    </location>
</feature>
<proteinExistence type="predicted"/>
<feature type="region of interest" description="Disordered" evidence="1">
    <location>
        <begin position="251"/>
        <end position="270"/>
    </location>
</feature>
<dbReference type="InterPro" id="IPR010657">
    <property type="entry name" value="ImpA_N"/>
</dbReference>
<gene>
    <name evidence="3" type="ORF">C7M51_04256</name>
</gene>
<sequence>MNIDALLAPVSSDKPCGENLEYDADYMAMLQACEGKAEQQFGDTIIPAEPADWNKVERLATDLLSRTKDLRVMLALTHAWTQMKGLPGYASGLKLIEQSLLLYWEPLWPLLEEDGEHDPFYRINALAALGDKSTLTSALRQAPLLRTAVDQISLRDACSLLDGSKVEIPDYPGGRPRLSDELARGEQPGIEAILQISERLQTIRETLTEHLGESGVPEMGQLQKTISLVAQACQTTDLGALLATVTGGEAAAPSAPKASVPAAPQPQAHTDWRSCEINSRSEAQLMLEKVKNYFSRYEPSHPAPLMIERVQRVIELDFMEMIRDLAPDGVQQLENLFGRRE</sequence>
<protein>
    <recommendedName>
        <fullName evidence="2">ImpA N-terminal domain-containing protein</fullName>
    </recommendedName>
</protein>
<reference evidence="3 4" key="1">
    <citation type="submission" date="2018-03" db="EMBL/GenBank/DDBJ databases">
        <title>Pantoea intestinalis SRCM103226 isolated form the mealworm.</title>
        <authorList>
            <person name="Jeong D.-Y."/>
            <person name="Kim J.W."/>
        </authorList>
    </citation>
    <scope>NUCLEOTIDE SEQUENCE [LARGE SCALE GENOMIC DNA]</scope>
    <source>
        <strain evidence="3 4">SRCM103226</strain>
    </source>
</reference>
<evidence type="ECO:0000256" key="1">
    <source>
        <dbReference type="SAM" id="MobiDB-lite"/>
    </source>
</evidence>
<evidence type="ECO:0000313" key="4">
    <source>
        <dbReference type="Proteomes" id="UP000464053"/>
    </source>
</evidence>
<dbReference type="Pfam" id="PF06812">
    <property type="entry name" value="ImpA_N"/>
    <property type="match status" value="1"/>
</dbReference>
<feature type="compositionally biased region" description="Low complexity" evidence="1">
    <location>
        <begin position="251"/>
        <end position="268"/>
    </location>
</feature>
<dbReference type="EMBL" id="CP028271">
    <property type="protein sequence ID" value="QHM73895.1"/>
    <property type="molecule type" value="Genomic_DNA"/>
</dbReference>
<dbReference type="AlphaFoldDB" id="A0A6P1Q7X7"/>
<dbReference type="PANTHER" id="PTHR37951">
    <property type="entry name" value="CYTOPLASMIC PROTEIN-RELATED"/>
    <property type="match status" value="1"/>
</dbReference>
<dbReference type="RefSeq" id="WP_160623449.1">
    <property type="nucleotide sequence ID" value="NZ_CP028271.1"/>
</dbReference>
<accession>A0A6P1Q7X7</accession>
<dbReference type="OrthoDB" id="9771118at2"/>
<evidence type="ECO:0000313" key="3">
    <source>
        <dbReference type="EMBL" id="QHM73895.1"/>
    </source>
</evidence>
<dbReference type="PANTHER" id="PTHR37951:SF1">
    <property type="entry name" value="TYPE VI SECRETION SYSTEM COMPONENT TSSA1"/>
    <property type="match status" value="1"/>
</dbReference>
<dbReference type="Proteomes" id="UP000464053">
    <property type="component" value="Chromosome"/>
</dbReference>
<organism evidence="3 4">
    <name type="scientific">Mixta intestinalis</name>
    <dbReference type="NCBI Taxonomy" id="1615494"/>
    <lineage>
        <taxon>Bacteria</taxon>
        <taxon>Pseudomonadati</taxon>
        <taxon>Pseudomonadota</taxon>
        <taxon>Gammaproteobacteria</taxon>
        <taxon>Enterobacterales</taxon>
        <taxon>Erwiniaceae</taxon>
        <taxon>Mixta</taxon>
    </lineage>
</organism>
<dbReference type="InterPro" id="IPR017740">
    <property type="entry name" value="TssA-like"/>
</dbReference>
<name>A0A6P1Q7X7_9GAMM</name>
<dbReference type="NCBIfam" id="TIGR03363">
    <property type="entry name" value="VI_chp_8"/>
    <property type="match status" value="1"/>
</dbReference>